<dbReference type="InterPro" id="IPR009384">
    <property type="entry name" value="SwrD-like"/>
</dbReference>
<keyword evidence="1" id="KW-0282">Flagellum</keyword>
<organism evidence="1 2">
    <name type="scientific">Proteiniclasticum aestuarii</name>
    <dbReference type="NCBI Taxonomy" id="2817862"/>
    <lineage>
        <taxon>Bacteria</taxon>
        <taxon>Bacillati</taxon>
        <taxon>Bacillota</taxon>
        <taxon>Clostridia</taxon>
        <taxon>Eubacteriales</taxon>
        <taxon>Clostridiaceae</taxon>
        <taxon>Proteiniclasticum</taxon>
    </lineage>
</organism>
<name>A0A939HD51_9CLOT</name>
<dbReference type="RefSeq" id="WP_207599893.1">
    <property type="nucleotide sequence ID" value="NZ_JAFNJU010000007.1"/>
</dbReference>
<comment type="caution">
    <text evidence="1">The sequence shown here is derived from an EMBL/GenBank/DDBJ whole genome shotgun (WGS) entry which is preliminary data.</text>
</comment>
<protein>
    <submittedName>
        <fullName evidence="1">Flagellar FlbD family protein</fullName>
    </submittedName>
</protein>
<keyword evidence="2" id="KW-1185">Reference proteome</keyword>
<dbReference type="PANTHER" id="PTHR39185">
    <property type="entry name" value="SWARMING MOTILITY PROTEIN SWRD"/>
    <property type="match status" value="1"/>
</dbReference>
<dbReference type="Pfam" id="PF06289">
    <property type="entry name" value="FlbD"/>
    <property type="match status" value="1"/>
</dbReference>
<dbReference type="AlphaFoldDB" id="A0A939HD51"/>
<evidence type="ECO:0000313" key="1">
    <source>
        <dbReference type="EMBL" id="MBO1265370.1"/>
    </source>
</evidence>
<gene>
    <name evidence="1" type="ORF">J3A84_10040</name>
</gene>
<dbReference type="PANTHER" id="PTHR39185:SF1">
    <property type="entry name" value="SWARMING MOTILITY PROTEIN SWRD"/>
    <property type="match status" value="1"/>
</dbReference>
<dbReference type="EMBL" id="JAFNJU010000007">
    <property type="protein sequence ID" value="MBO1265370.1"/>
    <property type="molecule type" value="Genomic_DNA"/>
</dbReference>
<dbReference type="Proteomes" id="UP000664218">
    <property type="component" value="Unassembled WGS sequence"/>
</dbReference>
<sequence length="65" mass="7398">MILLTTLSGTEFYLNTDLVVKIEALPDTVITLTDGKTMRVTERPEIIIERIIAYKRKIYAGNLEV</sequence>
<keyword evidence="1" id="KW-0966">Cell projection</keyword>
<proteinExistence type="predicted"/>
<keyword evidence="1" id="KW-0969">Cilium</keyword>
<reference evidence="1" key="1">
    <citation type="submission" date="2021-03" db="EMBL/GenBank/DDBJ databases">
        <title>Proteiniclasticum marinus sp. nov., isolated from tidal flat sediment.</title>
        <authorList>
            <person name="Namirimu T."/>
            <person name="Yang J.-A."/>
            <person name="Yang S.-H."/>
            <person name="Kim Y.-J."/>
            <person name="Kwon K.K."/>
        </authorList>
    </citation>
    <scope>NUCLEOTIDE SEQUENCE</scope>
    <source>
        <strain evidence="1">SCR006</strain>
    </source>
</reference>
<evidence type="ECO:0000313" key="2">
    <source>
        <dbReference type="Proteomes" id="UP000664218"/>
    </source>
</evidence>
<accession>A0A939HD51</accession>